<reference evidence="9" key="1">
    <citation type="submission" date="2021-02" db="EMBL/GenBank/DDBJ databases">
        <authorList>
            <person name="Nowell W R."/>
        </authorList>
    </citation>
    <scope>NUCLEOTIDE SEQUENCE</scope>
</reference>
<evidence type="ECO:0000313" key="13">
    <source>
        <dbReference type="Proteomes" id="UP000663829"/>
    </source>
</evidence>
<evidence type="ECO:0000313" key="11">
    <source>
        <dbReference type="EMBL" id="CAF3728839.1"/>
    </source>
</evidence>
<dbReference type="InterPro" id="IPR041694">
    <property type="entry name" value="ADH_N_2"/>
</dbReference>
<dbReference type="PANTHER" id="PTHR43205:SF7">
    <property type="entry name" value="PROSTAGLANDIN REDUCTASE 1"/>
    <property type="match status" value="1"/>
</dbReference>
<gene>
    <name evidence="9" type="ORF">GPM918_LOCUS11370</name>
    <name evidence="10" type="ORF">OVA965_LOCUS13972</name>
    <name evidence="11" type="ORF">SRO942_LOCUS11369</name>
    <name evidence="12" type="ORF">TMI583_LOCUS13975</name>
</gene>
<proteinExistence type="inferred from homology"/>
<dbReference type="FunFam" id="3.40.50.720:FF:000121">
    <property type="entry name" value="Prostaglandin reductase 2"/>
    <property type="match status" value="1"/>
</dbReference>
<comment type="catalytic activity">
    <reaction evidence="6">
        <text>13,14-dihydro-15-oxo-PGF2alpha + NADP(+) = 15-oxoprostaglandin F2alpha + NADPH + H(+)</text>
        <dbReference type="Rhea" id="RHEA:50588"/>
        <dbReference type="ChEBI" id="CHEBI:15378"/>
        <dbReference type="ChEBI" id="CHEBI:57783"/>
        <dbReference type="ChEBI" id="CHEBI:58349"/>
        <dbReference type="ChEBI" id="CHEBI:133374"/>
        <dbReference type="ChEBI" id="CHEBI:133409"/>
    </reaction>
    <physiologicalReaction direction="right-to-left" evidence="6">
        <dbReference type="Rhea" id="RHEA:50590"/>
    </physiologicalReaction>
</comment>
<dbReference type="OrthoDB" id="809632at2759"/>
<dbReference type="Proteomes" id="UP000663829">
    <property type="component" value="Unassembled WGS sequence"/>
</dbReference>
<name>A0A814DCD4_9BILA</name>
<evidence type="ECO:0000313" key="12">
    <source>
        <dbReference type="EMBL" id="CAF3759075.1"/>
    </source>
</evidence>
<dbReference type="AlphaFoldDB" id="A0A814DCD4"/>
<dbReference type="EMBL" id="CAJOBC010002347">
    <property type="protein sequence ID" value="CAF3728839.1"/>
    <property type="molecule type" value="Genomic_DNA"/>
</dbReference>
<dbReference type="EMBL" id="CAJNOK010005949">
    <property type="protein sequence ID" value="CAF0988943.1"/>
    <property type="molecule type" value="Genomic_DNA"/>
</dbReference>
<dbReference type="GO" id="GO:0047522">
    <property type="term" value="F:15-oxoprostaglandin 13-reductase [NAD(P)+] activity"/>
    <property type="evidence" value="ECO:0007669"/>
    <property type="project" value="UniProtKB-EC"/>
</dbReference>
<dbReference type="Proteomes" id="UP000682733">
    <property type="component" value="Unassembled WGS sequence"/>
</dbReference>
<evidence type="ECO:0000256" key="5">
    <source>
        <dbReference type="ARBA" id="ARBA00047878"/>
    </source>
</evidence>
<dbReference type="InterPro" id="IPR020843">
    <property type="entry name" value="ER"/>
</dbReference>
<evidence type="ECO:0000256" key="3">
    <source>
        <dbReference type="ARBA" id="ARBA00023002"/>
    </source>
</evidence>
<feature type="domain" description="Enoyl reductase (ER)" evidence="8">
    <location>
        <begin position="18"/>
        <end position="312"/>
    </location>
</feature>
<evidence type="ECO:0000256" key="7">
    <source>
        <dbReference type="ARBA" id="ARBA00049070"/>
    </source>
</evidence>
<dbReference type="GO" id="GO:0006693">
    <property type="term" value="P:prostaglandin metabolic process"/>
    <property type="evidence" value="ECO:0007669"/>
    <property type="project" value="TreeGrafter"/>
</dbReference>
<evidence type="ECO:0000256" key="1">
    <source>
        <dbReference type="ARBA" id="ARBA00010460"/>
    </source>
</evidence>
<evidence type="ECO:0000256" key="4">
    <source>
        <dbReference type="ARBA" id="ARBA00033119"/>
    </source>
</evidence>
<evidence type="ECO:0000259" key="8">
    <source>
        <dbReference type="SMART" id="SM00829"/>
    </source>
</evidence>
<dbReference type="Pfam" id="PF00107">
    <property type="entry name" value="ADH_zinc_N"/>
    <property type="match status" value="1"/>
</dbReference>
<dbReference type="Gene3D" id="3.40.50.720">
    <property type="entry name" value="NAD(P)-binding Rossmann-like Domain"/>
    <property type="match status" value="1"/>
</dbReference>
<comment type="similarity">
    <text evidence="1">Belongs to the NADP-dependent oxidoreductase L4BD family.</text>
</comment>
<dbReference type="EMBL" id="CAJNOQ010002348">
    <property type="protein sequence ID" value="CAF0953438.1"/>
    <property type="molecule type" value="Genomic_DNA"/>
</dbReference>
<comment type="catalytic activity">
    <reaction evidence="5">
        <text>13,14-dihydro-15-oxo-prostaglandin F1alpha + NADP(+) = 15-oxoprostaglandin F1alpha + NADPH + H(+)</text>
        <dbReference type="Rhea" id="RHEA:50592"/>
        <dbReference type="ChEBI" id="CHEBI:15378"/>
        <dbReference type="ChEBI" id="CHEBI:57783"/>
        <dbReference type="ChEBI" id="CHEBI:58349"/>
        <dbReference type="ChEBI" id="CHEBI:79072"/>
        <dbReference type="ChEBI" id="CHEBI:133411"/>
    </reaction>
    <physiologicalReaction direction="right-to-left" evidence="5">
        <dbReference type="Rhea" id="RHEA:50594"/>
    </physiologicalReaction>
</comment>
<dbReference type="SUPFAM" id="SSF51735">
    <property type="entry name" value="NAD(P)-binding Rossmann-fold domains"/>
    <property type="match status" value="1"/>
</dbReference>
<organism evidence="9 13">
    <name type="scientific">Didymodactylos carnosus</name>
    <dbReference type="NCBI Taxonomy" id="1234261"/>
    <lineage>
        <taxon>Eukaryota</taxon>
        <taxon>Metazoa</taxon>
        <taxon>Spiralia</taxon>
        <taxon>Gnathifera</taxon>
        <taxon>Rotifera</taxon>
        <taxon>Eurotatoria</taxon>
        <taxon>Bdelloidea</taxon>
        <taxon>Philodinida</taxon>
        <taxon>Philodinidae</taxon>
        <taxon>Didymodactylos</taxon>
    </lineage>
</organism>
<evidence type="ECO:0000256" key="6">
    <source>
        <dbReference type="ARBA" id="ARBA00048290"/>
    </source>
</evidence>
<comment type="catalytic activity">
    <reaction evidence="7">
        <text>13,14-dihydro-15-oxo-prostaglandin E1 + NADP(+) = 15-oxoprostaglandin E1 + NADPH + H(+)</text>
        <dbReference type="Rhea" id="RHEA:50584"/>
        <dbReference type="ChEBI" id="CHEBI:15378"/>
        <dbReference type="ChEBI" id="CHEBI:57401"/>
        <dbReference type="ChEBI" id="CHEBI:57783"/>
        <dbReference type="ChEBI" id="CHEBI:58349"/>
        <dbReference type="ChEBI" id="CHEBI:133408"/>
    </reaction>
    <physiologicalReaction direction="right-to-left" evidence="7">
        <dbReference type="Rhea" id="RHEA:50586"/>
    </physiologicalReaction>
</comment>
<dbReference type="InterPro" id="IPR045010">
    <property type="entry name" value="MDR_fam"/>
</dbReference>
<dbReference type="InterPro" id="IPR013149">
    <property type="entry name" value="ADH-like_C"/>
</dbReference>
<evidence type="ECO:0000313" key="9">
    <source>
        <dbReference type="EMBL" id="CAF0953438.1"/>
    </source>
</evidence>
<comment type="caution">
    <text evidence="9">The sequence shown here is derived from an EMBL/GenBank/DDBJ whole genome shotgun (WGS) entry which is preliminary data.</text>
</comment>
<evidence type="ECO:0000256" key="2">
    <source>
        <dbReference type="ARBA" id="ARBA00011981"/>
    </source>
</evidence>
<dbReference type="InterPro" id="IPR036291">
    <property type="entry name" value="NAD(P)-bd_dom_sf"/>
</dbReference>
<dbReference type="Gene3D" id="3.90.180.10">
    <property type="entry name" value="Medium-chain alcohol dehydrogenases, catalytic domain"/>
    <property type="match status" value="1"/>
</dbReference>
<dbReference type="EMBL" id="CAJOBA010005956">
    <property type="protein sequence ID" value="CAF3759075.1"/>
    <property type="molecule type" value="Genomic_DNA"/>
</dbReference>
<dbReference type="Proteomes" id="UP000681722">
    <property type="component" value="Unassembled WGS sequence"/>
</dbReference>
<protein>
    <recommendedName>
        <fullName evidence="4">15-oxoprostaglandin 13-reductase</fullName>
        <ecNumber evidence="2">1.3.1.48</ecNumber>
    </recommendedName>
    <alternativeName>
        <fullName evidence="4">15-oxoprostaglandin 13-reductase</fullName>
    </alternativeName>
</protein>
<sequence length="318" mass="35092">MVKARHWTRPEEFHGEVKESDLKLVEENLSEDLKDGEVLCEAVYLTVDPYMRMHGSVIGERKTMFGAAVSKVIKTRNGEFPLGTLVLSGSGWRTHFISKDGKDLKPIPFDLGNLSPSVALGVLGMPGLTAYFGLNRKLEPKSGDVCLVNGAAGAVGSIVGQLAKLKGCTVIGFAGTDDKCEWLKQELGFDHAFNYKKIKLEDALKQAAPKGVDIFFDNIGGDFFHEMIDKHMAQNGRVYPQINMKILFHELTIRGIIVSSHYNEAQEALAEMSELVKKGQLKYKETLFDGFDKMPEAFVGLFKGENTGKAVIKASNYP</sequence>
<dbReference type="EC" id="1.3.1.48" evidence="2"/>
<evidence type="ECO:0000313" key="10">
    <source>
        <dbReference type="EMBL" id="CAF0988943.1"/>
    </source>
</evidence>
<dbReference type="InterPro" id="IPR011032">
    <property type="entry name" value="GroES-like_sf"/>
</dbReference>
<dbReference type="Pfam" id="PF16884">
    <property type="entry name" value="ADH_N_2"/>
    <property type="match status" value="1"/>
</dbReference>
<keyword evidence="13" id="KW-1185">Reference proteome</keyword>
<dbReference type="SMART" id="SM00829">
    <property type="entry name" value="PKS_ER"/>
    <property type="match status" value="1"/>
</dbReference>
<keyword evidence="3" id="KW-0560">Oxidoreductase</keyword>
<dbReference type="PANTHER" id="PTHR43205">
    <property type="entry name" value="PROSTAGLANDIN REDUCTASE"/>
    <property type="match status" value="1"/>
</dbReference>
<dbReference type="SUPFAM" id="SSF50129">
    <property type="entry name" value="GroES-like"/>
    <property type="match status" value="2"/>
</dbReference>
<accession>A0A814DCD4</accession>
<dbReference type="Proteomes" id="UP000677228">
    <property type="component" value="Unassembled WGS sequence"/>
</dbReference>